<dbReference type="AlphaFoldDB" id="A0A7C2SNF1"/>
<organism evidence="1">
    <name type="scientific">Archaeoglobus fulgidus</name>
    <dbReference type="NCBI Taxonomy" id="2234"/>
    <lineage>
        <taxon>Archaea</taxon>
        <taxon>Methanobacteriati</taxon>
        <taxon>Methanobacteriota</taxon>
        <taxon>Archaeoglobi</taxon>
        <taxon>Archaeoglobales</taxon>
        <taxon>Archaeoglobaceae</taxon>
        <taxon>Archaeoglobus</taxon>
    </lineage>
</organism>
<evidence type="ECO:0000313" key="2">
    <source>
        <dbReference type="EMBL" id="HFW33090.1"/>
    </source>
</evidence>
<evidence type="ECO:0000313" key="1">
    <source>
        <dbReference type="EMBL" id="HET21170.1"/>
    </source>
</evidence>
<dbReference type="EMBL" id="DSCQ01000040">
    <property type="protein sequence ID" value="HET21170.1"/>
    <property type="molecule type" value="Genomic_DNA"/>
</dbReference>
<sequence>MVTETEFMAALARFAETSAEVSAATDRLVAVANVDPGGIAEGFKVLFIWGMKIAELLMDEISRNPSLNAKMVESQQMIIANMDVIAPAMLKFGPYINKILGSFGLSLDKIIRLFLGF</sequence>
<comment type="caution">
    <text evidence="1">The sequence shown here is derived from an EMBL/GenBank/DDBJ whole genome shotgun (WGS) entry which is preliminary data.</text>
</comment>
<evidence type="ECO:0008006" key="4">
    <source>
        <dbReference type="Google" id="ProtNLM"/>
    </source>
</evidence>
<evidence type="ECO:0000313" key="3">
    <source>
        <dbReference type="EMBL" id="HGF87369.1"/>
    </source>
</evidence>
<dbReference type="EMBL" id="DSQD01000085">
    <property type="protein sequence ID" value="HGF87369.1"/>
    <property type="molecule type" value="Genomic_DNA"/>
</dbReference>
<proteinExistence type="predicted"/>
<dbReference type="EMBL" id="DTLB01000052">
    <property type="protein sequence ID" value="HFW33090.1"/>
    <property type="molecule type" value="Genomic_DNA"/>
</dbReference>
<gene>
    <name evidence="1" type="ORF">ENN70_03550</name>
    <name evidence="3" type="ORF">ENR21_02880</name>
    <name evidence="2" type="ORF">ENW66_09125</name>
</gene>
<reference evidence="1" key="1">
    <citation type="journal article" date="2020" name="mSystems">
        <title>Genome- and Community-Level Interaction Insights into Carbon Utilization and Element Cycling Functions of Hydrothermarchaeota in Hydrothermal Sediment.</title>
        <authorList>
            <person name="Zhou Z."/>
            <person name="Liu Y."/>
            <person name="Xu W."/>
            <person name="Pan J."/>
            <person name="Luo Z.H."/>
            <person name="Li M."/>
        </authorList>
    </citation>
    <scope>NUCLEOTIDE SEQUENCE [LARGE SCALE GENOMIC DNA]</scope>
    <source>
        <strain evidence="1">SpSt-12</strain>
        <strain evidence="3">SpSt-38</strain>
        <strain evidence="2">SpSt-87</strain>
    </source>
</reference>
<protein>
    <recommendedName>
        <fullName evidence="4">DUF1641 domain-containing protein</fullName>
    </recommendedName>
</protein>
<name>A0A7C2SNF1_ARCFL</name>
<accession>A0A7C2SNF1</accession>